<feature type="domain" description="Serpin" evidence="8">
    <location>
        <begin position="18"/>
        <end position="381"/>
    </location>
</feature>
<keyword evidence="4" id="KW-0646">Protease inhibitor</keyword>
<keyword evidence="11" id="KW-1185">Reference proteome</keyword>
<dbReference type="VEuPathDB" id="VectorBase:ISCI021417"/>
<protein>
    <submittedName>
        <fullName evidence="9">Serpin 2, putative</fullName>
        <ecNumber evidence="9">2.7.11.1</ecNumber>
    </submittedName>
</protein>
<keyword evidence="3" id="KW-0964">Secreted</keyword>
<dbReference type="PANTHER" id="PTHR11461">
    <property type="entry name" value="SERINE PROTEASE INHIBITOR, SERPIN"/>
    <property type="match status" value="1"/>
</dbReference>
<dbReference type="InterPro" id="IPR036186">
    <property type="entry name" value="Serpin_sf"/>
</dbReference>
<feature type="non-terminal residue" evidence="9">
    <location>
        <position position="1"/>
    </location>
</feature>
<evidence type="ECO:0000256" key="2">
    <source>
        <dbReference type="ARBA" id="ARBA00009500"/>
    </source>
</evidence>
<evidence type="ECO:0000256" key="6">
    <source>
        <dbReference type="ARBA" id="ARBA00023180"/>
    </source>
</evidence>
<reference evidence="10" key="2">
    <citation type="submission" date="2020-05" db="UniProtKB">
        <authorList>
            <consortium name="EnsemblMetazoa"/>
        </authorList>
    </citation>
    <scope>IDENTIFICATION</scope>
    <source>
        <strain evidence="10">wikel</strain>
    </source>
</reference>
<dbReference type="Proteomes" id="UP000001555">
    <property type="component" value="Unassembled WGS sequence"/>
</dbReference>
<dbReference type="SUPFAM" id="SSF56574">
    <property type="entry name" value="Serpins"/>
    <property type="match status" value="1"/>
</dbReference>
<organism>
    <name type="scientific">Ixodes scapularis</name>
    <name type="common">Black-legged tick</name>
    <name type="synonym">Deer tick</name>
    <dbReference type="NCBI Taxonomy" id="6945"/>
    <lineage>
        <taxon>Eukaryota</taxon>
        <taxon>Metazoa</taxon>
        <taxon>Ecdysozoa</taxon>
        <taxon>Arthropoda</taxon>
        <taxon>Chelicerata</taxon>
        <taxon>Arachnida</taxon>
        <taxon>Acari</taxon>
        <taxon>Parasitiformes</taxon>
        <taxon>Ixodida</taxon>
        <taxon>Ixodoidea</taxon>
        <taxon>Ixodidae</taxon>
        <taxon>Ixodinae</taxon>
        <taxon>Ixodes</taxon>
    </lineage>
</organism>
<dbReference type="VEuPathDB" id="VectorBase:ISCP_001541"/>
<keyword evidence="5" id="KW-0722">Serine protease inhibitor</keyword>
<comment type="similarity">
    <text evidence="2 7">Belongs to the serpin family.</text>
</comment>
<evidence type="ECO:0000256" key="7">
    <source>
        <dbReference type="RuleBase" id="RU000411"/>
    </source>
</evidence>
<dbReference type="EMBL" id="ABJB010093918">
    <property type="status" value="NOT_ANNOTATED_CDS"/>
    <property type="molecule type" value="Genomic_DNA"/>
</dbReference>
<dbReference type="Gene3D" id="3.30.497.10">
    <property type="entry name" value="Antithrombin, subunit I, domain 2"/>
    <property type="match status" value="1"/>
</dbReference>
<dbReference type="OrthoDB" id="671595at2759"/>
<dbReference type="InterPro" id="IPR023796">
    <property type="entry name" value="Serpin_dom"/>
</dbReference>
<dbReference type="PaxDb" id="6945-B7Q685"/>
<comment type="subcellular location">
    <subcellularLocation>
        <location evidence="1">Secreted</location>
    </subcellularLocation>
</comment>
<dbReference type="MEROPS" id="I04.067"/>
<name>B7Q685_IXOSC</name>
<dbReference type="CDD" id="cd00172">
    <property type="entry name" value="serpin"/>
    <property type="match status" value="1"/>
</dbReference>
<evidence type="ECO:0000256" key="1">
    <source>
        <dbReference type="ARBA" id="ARBA00004613"/>
    </source>
</evidence>
<dbReference type="GO" id="GO:0050776">
    <property type="term" value="P:regulation of immune response"/>
    <property type="evidence" value="ECO:0000318"/>
    <property type="project" value="GO_Central"/>
</dbReference>
<dbReference type="VEuPathDB" id="VectorBase:ISCW021417"/>
<dbReference type="InterPro" id="IPR000215">
    <property type="entry name" value="Serpin_fam"/>
</dbReference>
<evidence type="ECO:0000256" key="3">
    <source>
        <dbReference type="ARBA" id="ARBA00022525"/>
    </source>
</evidence>
<dbReference type="EMBL" id="ABJB010116477">
    <property type="status" value="NOT_ANNOTATED_CDS"/>
    <property type="molecule type" value="Genomic_DNA"/>
</dbReference>
<dbReference type="AlphaFoldDB" id="B7Q685"/>
<dbReference type="InterPro" id="IPR042178">
    <property type="entry name" value="Serpin_sf_1"/>
</dbReference>
<dbReference type="InParanoid" id="B7Q685"/>
<gene>
    <name evidence="10" type="primary">8036525</name>
    <name evidence="9" type="ORF">IscW_ISCW021417</name>
</gene>
<dbReference type="FunFam" id="2.30.39.10:FF:000043">
    <property type="entry name" value="Serpin 7 precursor, putative"/>
    <property type="match status" value="1"/>
</dbReference>
<dbReference type="PROSITE" id="PS00284">
    <property type="entry name" value="SERPIN"/>
    <property type="match status" value="1"/>
</dbReference>
<evidence type="ECO:0000313" key="10">
    <source>
        <dbReference type="EnsemblMetazoa" id="ISCW021417-PA"/>
    </source>
</evidence>
<dbReference type="PANTHER" id="PTHR11461:SF211">
    <property type="entry name" value="GH10112P-RELATED"/>
    <property type="match status" value="1"/>
</dbReference>
<dbReference type="GO" id="GO:0004867">
    <property type="term" value="F:serine-type endopeptidase inhibitor activity"/>
    <property type="evidence" value="ECO:0007669"/>
    <property type="project" value="UniProtKB-KW"/>
</dbReference>
<dbReference type="STRING" id="6945.B7Q685"/>
<dbReference type="GO" id="GO:0005615">
    <property type="term" value="C:extracellular space"/>
    <property type="evidence" value="ECO:0000318"/>
    <property type="project" value="GO_Central"/>
</dbReference>
<keyword evidence="6" id="KW-0325">Glycoprotein</keyword>
<dbReference type="EnsemblMetazoa" id="ISCW021417-RA">
    <property type="protein sequence ID" value="ISCW021417-PA"/>
    <property type="gene ID" value="ISCW021417"/>
</dbReference>
<evidence type="ECO:0000259" key="8">
    <source>
        <dbReference type="SMART" id="SM00093"/>
    </source>
</evidence>
<evidence type="ECO:0000313" key="11">
    <source>
        <dbReference type="Proteomes" id="UP000001555"/>
    </source>
</evidence>
<dbReference type="Gene3D" id="2.30.39.10">
    <property type="entry name" value="Alpha-1-antitrypsin, domain 1"/>
    <property type="match status" value="1"/>
</dbReference>
<dbReference type="HOGENOM" id="CLU_023330_0_2_1"/>
<keyword evidence="9" id="KW-0808">Transferase</keyword>
<dbReference type="SMART" id="SM00093">
    <property type="entry name" value="SERPIN"/>
    <property type="match status" value="1"/>
</dbReference>
<dbReference type="InterPro" id="IPR023795">
    <property type="entry name" value="Serpin_CS"/>
</dbReference>
<accession>B7Q685</accession>
<dbReference type="GO" id="GO:0004674">
    <property type="term" value="F:protein serine/threonine kinase activity"/>
    <property type="evidence" value="ECO:0007669"/>
    <property type="project" value="UniProtKB-EC"/>
</dbReference>
<dbReference type="EMBL" id="ABJB010139740">
    <property type="status" value="NOT_ANNOTATED_CDS"/>
    <property type="molecule type" value="Genomic_DNA"/>
</dbReference>
<dbReference type="KEGG" id="isc:8036525"/>
<proteinExistence type="inferred from homology"/>
<reference evidence="9 11" key="1">
    <citation type="submission" date="2008-03" db="EMBL/GenBank/DDBJ databases">
        <title>Annotation of Ixodes scapularis.</title>
        <authorList>
            <consortium name="Ixodes scapularis Genome Project Consortium"/>
            <person name="Caler E."/>
            <person name="Hannick L.I."/>
            <person name="Bidwell S."/>
            <person name="Joardar V."/>
            <person name="Thiagarajan M."/>
            <person name="Amedeo P."/>
            <person name="Galinsky K.J."/>
            <person name="Schobel S."/>
            <person name="Inman J."/>
            <person name="Hostetler J."/>
            <person name="Miller J."/>
            <person name="Hammond M."/>
            <person name="Megy K."/>
            <person name="Lawson D."/>
            <person name="Kodira C."/>
            <person name="Sutton G."/>
            <person name="Meyer J."/>
            <person name="Hill C.A."/>
            <person name="Birren B."/>
            <person name="Nene V."/>
            <person name="Collins F."/>
            <person name="Alarcon-Chaidez F."/>
            <person name="Wikel S."/>
            <person name="Strausberg R."/>
        </authorList>
    </citation>
    <scope>NUCLEOTIDE SEQUENCE [LARGE SCALE GENOMIC DNA]</scope>
    <source>
        <strain evidence="11">Wikel</strain>
        <strain evidence="9">Wikel colony</strain>
    </source>
</reference>
<dbReference type="EMBL" id="DS866317">
    <property type="protein sequence ID" value="EEC14376.1"/>
    <property type="molecule type" value="Genomic_DNA"/>
</dbReference>
<dbReference type="EC" id="2.7.11.1" evidence="9"/>
<evidence type="ECO:0000256" key="5">
    <source>
        <dbReference type="ARBA" id="ARBA00022900"/>
    </source>
</evidence>
<dbReference type="InterPro" id="IPR042185">
    <property type="entry name" value="Serpin_sf_2"/>
</dbReference>
<sequence>HSLTSSGERAVGSLRFPVEVFKRLVYDHADSDVFFSPCGLAASLSMLLGGAHDQAAAQVVQLLHLHSSDSPTLFHELLICLRNAAPNIRLKMANVSYVDKQYQVVPEYLSFINKFYEASLREAPFSTHPQAATAEINERIEHLTNAVNVLNGAWVNSNTQLVVVQALHFRALWDFQFVREDNVRRDFTDVHGDKHMVDMMVTNGVFRSCVYTELDTAAVELPYKDVGSCLVLLKPNSPTGINALVSGLTPIHLDRLLKALRHKGSVSLTIPRLRLRKTCEMSQVLKELGLTSLFSDATALLGIAANRPLSCSLLVQRVSLTLDERGSEAPRPSADLDVLVSSASGAIEFTLDRPFVFVLLHRDPFAVVFMGCVKEAPVTNPTKTD</sequence>
<evidence type="ECO:0000256" key="4">
    <source>
        <dbReference type="ARBA" id="ARBA00022690"/>
    </source>
</evidence>
<dbReference type="Pfam" id="PF00079">
    <property type="entry name" value="Serpin"/>
    <property type="match status" value="1"/>
</dbReference>
<evidence type="ECO:0000313" key="9">
    <source>
        <dbReference type="EMBL" id="EEC14376.1"/>
    </source>
</evidence>